<dbReference type="EMBL" id="MU273625">
    <property type="protein sequence ID" value="KAI0030366.1"/>
    <property type="molecule type" value="Genomic_DNA"/>
</dbReference>
<evidence type="ECO:0000313" key="2">
    <source>
        <dbReference type="Proteomes" id="UP000814128"/>
    </source>
</evidence>
<keyword evidence="2" id="KW-1185">Reference proteome</keyword>
<protein>
    <submittedName>
        <fullName evidence="1">Uncharacterized protein</fullName>
    </submittedName>
</protein>
<evidence type="ECO:0000313" key="1">
    <source>
        <dbReference type="EMBL" id="KAI0030366.1"/>
    </source>
</evidence>
<comment type="caution">
    <text evidence="1">The sequence shown here is derived from an EMBL/GenBank/DDBJ whole genome shotgun (WGS) entry which is preliminary data.</text>
</comment>
<organism evidence="1 2">
    <name type="scientific">Vararia minispora EC-137</name>
    <dbReference type="NCBI Taxonomy" id="1314806"/>
    <lineage>
        <taxon>Eukaryota</taxon>
        <taxon>Fungi</taxon>
        <taxon>Dikarya</taxon>
        <taxon>Basidiomycota</taxon>
        <taxon>Agaricomycotina</taxon>
        <taxon>Agaricomycetes</taxon>
        <taxon>Russulales</taxon>
        <taxon>Lachnocladiaceae</taxon>
        <taxon>Vararia</taxon>
    </lineage>
</organism>
<gene>
    <name evidence="1" type="ORF">K488DRAFT_72233</name>
</gene>
<reference evidence="1" key="2">
    <citation type="journal article" date="2022" name="New Phytol.">
        <title>Evolutionary transition to the ectomycorrhizal habit in the genomes of a hyperdiverse lineage of mushroom-forming fungi.</title>
        <authorList>
            <person name="Looney B."/>
            <person name="Miyauchi S."/>
            <person name="Morin E."/>
            <person name="Drula E."/>
            <person name="Courty P.E."/>
            <person name="Kohler A."/>
            <person name="Kuo A."/>
            <person name="LaButti K."/>
            <person name="Pangilinan J."/>
            <person name="Lipzen A."/>
            <person name="Riley R."/>
            <person name="Andreopoulos W."/>
            <person name="He G."/>
            <person name="Johnson J."/>
            <person name="Nolan M."/>
            <person name="Tritt A."/>
            <person name="Barry K.W."/>
            <person name="Grigoriev I.V."/>
            <person name="Nagy L.G."/>
            <person name="Hibbett D."/>
            <person name="Henrissat B."/>
            <person name="Matheny P.B."/>
            <person name="Labbe J."/>
            <person name="Martin F.M."/>
        </authorList>
    </citation>
    <scope>NUCLEOTIDE SEQUENCE</scope>
    <source>
        <strain evidence="1">EC-137</strain>
    </source>
</reference>
<sequence length="194" mass="21770">MPKLHFTGSSTYVTTVVAVVVAVIPMDWALETKIEKYKFPHTARESASTGRGTAVLRGNMGEGGVWRRGCEVACHEESAGTWYVLSTNNCERPQRRDGCIALPQIRSPVIWLTSRYPEHSKLVWLQTEARDIRYGGLGLWRELNSTYRSKMKGQGKRRHVMRPLVAALDVSNATVIVEAECHRVHHVKTAVGSR</sequence>
<proteinExistence type="predicted"/>
<dbReference type="Proteomes" id="UP000814128">
    <property type="component" value="Unassembled WGS sequence"/>
</dbReference>
<accession>A0ACB8QGD2</accession>
<name>A0ACB8QGD2_9AGAM</name>
<reference evidence="1" key="1">
    <citation type="submission" date="2021-02" db="EMBL/GenBank/DDBJ databases">
        <authorList>
            <consortium name="DOE Joint Genome Institute"/>
            <person name="Ahrendt S."/>
            <person name="Looney B.P."/>
            <person name="Miyauchi S."/>
            <person name="Morin E."/>
            <person name="Drula E."/>
            <person name="Courty P.E."/>
            <person name="Chicoki N."/>
            <person name="Fauchery L."/>
            <person name="Kohler A."/>
            <person name="Kuo A."/>
            <person name="Labutti K."/>
            <person name="Pangilinan J."/>
            <person name="Lipzen A."/>
            <person name="Riley R."/>
            <person name="Andreopoulos W."/>
            <person name="He G."/>
            <person name="Johnson J."/>
            <person name="Barry K.W."/>
            <person name="Grigoriev I.V."/>
            <person name="Nagy L."/>
            <person name="Hibbett D."/>
            <person name="Henrissat B."/>
            <person name="Matheny P.B."/>
            <person name="Labbe J."/>
            <person name="Martin F."/>
        </authorList>
    </citation>
    <scope>NUCLEOTIDE SEQUENCE</scope>
    <source>
        <strain evidence="1">EC-137</strain>
    </source>
</reference>